<dbReference type="Gramene" id="TRITD2Av1G065930.1">
    <property type="protein sequence ID" value="TRITD2Av1G065930.1"/>
    <property type="gene ID" value="TRITD2Av1G065930"/>
</dbReference>
<reference evidence="2 3" key="1">
    <citation type="submission" date="2017-09" db="EMBL/GenBank/DDBJ databases">
        <authorList>
            <consortium name="International Durum Wheat Genome Sequencing Consortium (IDWGSC)"/>
            <person name="Milanesi L."/>
        </authorList>
    </citation>
    <scope>NUCLEOTIDE SEQUENCE [LARGE SCALE GENOMIC DNA]</scope>
    <source>
        <strain evidence="3">cv. Svevo</strain>
    </source>
</reference>
<evidence type="ECO:0000256" key="1">
    <source>
        <dbReference type="SAM" id="MobiDB-lite"/>
    </source>
</evidence>
<gene>
    <name evidence="2" type="ORF">TRITD_2Av1G065930</name>
</gene>
<dbReference type="EMBL" id="LT934113">
    <property type="protein sequence ID" value="VAH28517.1"/>
    <property type="molecule type" value="Genomic_DNA"/>
</dbReference>
<keyword evidence="3" id="KW-1185">Reference proteome</keyword>
<evidence type="ECO:0000313" key="2">
    <source>
        <dbReference type="EMBL" id="VAH28517.1"/>
    </source>
</evidence>
<dbReference type="Proteomes" id="UP000324705">
    <property type="component" value="Chromosome 2A"/>
</dbReference>
<dbReference type="OMA" id="EDWGKAV"/>
<dbReference type="AlphaFoldDB" id="A0A9R1R527"/>
<sequence length="163" mass="17145">MTGRIWKPPVGEQESTRVEGGGRTEITDALAASPPGLHASVCEEGGLQSRFDPAARPSSRALSAVQRFPRLVPLPPTPARFATEAHPGDGAAAARRRSTEEAGGAAERGKAVARRSGGRLRRGGTGEGGAAPEREKAAGEVVGLEERGYRVEREDWGKAVSRR</sequence>
<proteinExistence type="predicted"/>
<feature type="region of interest" description="Disordered" evidence="1">
    <location>
        <begin position="75"/>
        <end position="139"/>
    </location>
</feature>
<evidence type="ECO:0000313" key="3">
    <source>
        <dbReference type="Proteomes" id="UP000324705"/>
    </source>
</evidence>
<accession>A0A9R1R527</accession>
<organism evidence="2 3">
    <name type="scientific">Triticum turgidum subsp. durum</name>
    <name type="common">Durum wheat</name>
    <name type="synonym">Triticum durum</name>
    <dbReference type="NCBI Taxonomy" id="4567"/>
    <lineage>
        <taxon>Eukaryota</taxon>
        <taxon>Viridiplantae</taxon>
        <taxon>Streptophyta</taxon>
        <taxon>Embryophyta</taxon>
        <taxon>Tracheophyta</taxon>
        <taxon>Spermatophyta</taxon>
        <taxon>Magnoliopsida</taxon>
        <taxon>Liliopsida</taxon>
        <taxon>Poales</taxon>
        <taxon>Poaceae</taxon>
        <taxon>BOP clade</taxon>
        <taxon>Pooideae</taxon>
        <taxon>Triticodae</taxon>
        <taxon>Triticeae</taxon>
        <taxon>Triticinae</taxon>
        <taxon>Triticum</taxon>
    </lineage>
</organism>
<protein>
    <submittedName>
        <fullName evidence="2">Uncharacterized protein</fullName>
    </submittedName>
</protein>
<feature type="compositionally biased region" description="Basic and acidic residues" evidence="1">
    <location>
        <begin position="14"/>
        <end position="23"/>
    </location>
</feature>
<name>A0A9R1R527_TRITD</name>
<feature type="compositionally biased region" description="Basic residues" evidence="1">
    <location>
        <begin position="111"/>
        <end position="122"/>
    </location>
</feature>
<feature type="region of interest" description="Disordered" evidence="1">
    <location>
        <begin position="1"/>
        <end position="23"/>
    </location>
</feature>